<proteinExistence type="predicted"/>
<dbReference type="EMBL" id="LZLS01000163">
    <property type="protein sequence ID" value="OBK24041.1"/>
    <property type="molecule type" value="Genomic_DNA"/>
</dbReference>
<evidence type="ECO:0000313" key="1">
    <source>
        <dbReference type="EMBL" id="OBK24041.1"/>
    </source>
</evidence>
<dbReference type="AlphaFoldDB" id="A0A1A3NQ88"/>
<gene>
    <name evidence="1" type="ORF">A5634_04530</name>
</gene>
<organism evidence="1 2">
    <name type="scientific">Mycobacterium asiaticum</name>
    <dbReference type="NCBI Taxonomy" id="1790"/>
    <lineage>
        <taxon>Bacteria</taxon>
        <taxon>Bacillati</taxon>
        <taxon>Actinomycetota</taxon>
        <taxon>Actinomycetes</taxon>
        <taxon>Mycobacteriales</taxon>
        <taxon>Mycobacteriaceae</taxon>
        <taxon>Mycobacterium</taxon>
    </lineage>
</organism>
<name>A0A1A3NQ88_MYCAS</name>
<evidence type="ECO:0000313" key="2">
    <source>
        <dbReference type="Proteomes" id="UP000093928"/>
    </source>
</evidence>
<dbReference type="Proteomes" id="UP000093928">
    <property type="component" value="Unassembled WGS sequence"/>
</dbReference>
<sequence length="86" mass="9605">MTALVIGVALMTAAYTGYHFGRRAGSRAPTWQQRTSRLALGRLSASLIALVVMRRLQRTWLAQLPLPAGVAGWGHRTSSRSRFRRR</sequence>
<accession>A0A1A3NQ88</accession>
<protein>
    <submittedName>
        <fullName evidence="1">Uncharacterized protein</fullName>
    </submittedName>
</protein>
<comment type="caution">
    <text evidence="1">The sequence shown here is derived from an EMBL/GenBank/DDBJ whole genome shotgun (WGS) entry which is preliminary data.</text>
</comment>
<reference evidence="1 2" key="1">
    <citation type="submission" date="2016-06" db="EMBL/GenBank/DDBJ databases">
        <authorList>
            <person name="Kjaerup R.B."/>
            <person name="Dalgaard T.S."/>
            <person name="Juul-Madsen H.R."/>
        </authorList>
    </citation>
    <scope>NUCLEOTIDE SEQUENCE [LARGE SCALE GENOMIC DNA]</scope>
    <source>
        <strain evidence="1 2">1165133.8</strain>
    </source>
</reference>